<evidence type="ECO:0000256" key="4">
    <source>
        <dbReference type="ARBA" id="ARBA00022989"/>
    </source>
</evidence>
<evidence type="ECO:0000256" key="6">
    <source>
        <dbReference type="SAM" id="Phobius"/>
    </source>
</evidence>
<feature type="transmembrane region" description="Helical" evidence="6">
    <location>
        <begin position="388"/>
        <end position="411"/>
    </location>
</feature>
<evidence type="ECO:0000256" key="2">
    <source>
        <dbReference type="ARBA" id="ARBA00022475"/>
    </source>
</evidence>
<sequence>MLRNYFTIAVRNLFKNKAYAALNVVGLSVAFGTAILLLLTAAHEFSFDNFHANGDRIYRLYFQSQPGGVASKSTAMPAPLTPALAKEFPELEWVVRQAGGSCLIRYGDKELPQSIKYVDPGFFRMYTLPFRQGNPGVALGDLGGVVLKEKLAAHLFGADNPLGKQVQVKVGDAWKAFAVTGVVTDFPPNSSIHYAVVMRFENHPGYQHAKDAWDNAFHVVSLQLKEHASAPVFEQKMRAFTKKYLAGALSNLKRDGGRPDEHGDLMSLRLLPLRELHFNVEVGGDDVGPVRKSFPYLLLSISLFILLIAGINFVNLSVARSLTRAREVGMRKALGAAKHQIIAQFWGEAFLILLLALVLGSGAAYLLLPEYKATFGFSLPLSLLGEPAVIALLAAGFLLITLLAGGYPAWLMTRFRTVLVLKGKVSAGGRNTLRNVLVTVQFAISTLLIACTLVAWQQIGYLRDKPLGFNEHQVISIPVGNELTGDQALRRMRNQLAQRPEVLSVTGAARNLGLGLDGSETSSVRGFEHRGHEVRSQWMRVDYDYLQTLNIRLLAGRDFSRTHPTDSTRSVIINEAMARHLGDKEPVGTLLNVDDGEPPMQVIGVVEDFHFKSLHSKIEPLTLVLDREWPVHYLLVKVRPDRLPASMEVLRKAWAVTAPKSEFLASFLDENTSRQYHDEERLSRIFITAAGLAILISCLGLFAMAVLVMAQRTKEIGIRKVLGASVGHLVGLLSRDFIVLVTVAILLATPAAWYFMSRWLQEFEYRISLSGWVLALAGLIAVGVALLTVSFQALKAALANPVDSLRSE</sequence>
<keyword evidence="5 6" id="KW-0472">Membrane</keyword>
<dbReference type="PANTHER" id="PTHR30572">
    <property type="entry name" value="MEMBRANE COMPONENT OF TRANSPORTER-RELATED"/>
    <property type="match status" value="1"/>
</dbReference>
<evidence type="ECO:0008006" key="10">
    <source>
        <dbReference type="Google" id="ProtNLM"/>
    </source>
</evidence>
<feature type="domain" description="MacB-like periplasmic core" evidence="8">
    <location>
        <begin position="498"/>
        <end position="610"/>
    </location>
</feature>
<feature type="transmembrane region" description="Helical" evidence="6">
    <location>
        <begin position="296"/>
        <end position="320"/>
    </location>
</feature>
<name>A0A6J4JG21_9SPHI</name>
<comment type="subcellular location">
    <subcellularLocation>
        <location evidence="1">Cell membrane</location>
        <topology evidence="1">Multi-pass membrane protein</topology>
    </subcellularLocation>
</comment>
<organism evidence="9">
    <name type="scientific">uncultured Cytophagales bacterium</name>
    <dbReference type="NCBI Taxonomy" id="158755"/>
    <lineage>
        <taxon>Bacteria</taxon>
        <taxon>Pseudomonadati</taxon>
        <taxon>Bacteroidota</taxon>
        <taxon>Sphingobacteriia</taxon>
        <taxon>Sphingobacteriales</taxon>
        <taxon>environmental samples</taxon>
    </lineage>
</organism>
<dbReference type="Pfam" id="PF02687">
    <property type="entry name" value="FtsX"/>
    <property type="match status" value="2"/>
</dbReference>
<feature type="domain" description="ABC3 transporter permease C-terminal" evidence="7">
    <location>
        <begin position="688"/>
        <end position="797"/>
    </location>
</feature>
<dbReference type="AlphaFoldDB" id="A0A6J4JG21"/>
<proteinExistence type="predicted"/>
<feature type="transmembrane region" description="Helical" evidence="6">
    <location>
        <begin position="20"/>
        <end position="42"/>
    </location>
</feature>
<feature type="transmembrane region" description="Helical" evidence="6">
    <location>
        <begin position="685"/>
        <end position="710"/>
    </location>
</feature>
<keyword evidence="3 6" id="KW-0812">Transmembrane</keyword>
<dbReference type="InterPro" id="IPR050250">
    <property type="entry name" value="Macrolide_Exporter_MacB"/>
</dbReference>
<dbReference type="GO" id="GO:0022857">
    <property type="term" value="F:transmembrane transporter activity"/>
    <property type="evidence" value="ECO:0007669"/>
    <property type="project" value="TreeGrafter"/>
</dbReference>
<protein>
    <recommendedName>
        <fullName evidence="10">FtsX-like permease family protein</fullName>
    </recommendedName>
</protein>
<dbReference type="EMBL" id="CADCTQ010000300">
    <property type="protein sequence ID" value="CAA9278736.1"/>
    <property type="molecule type" value="Genomic_DNA"/>
</dbReference>
<keyword evidence="4 6" id="KW-1133">Transmembrane helix</keyword>
<dbReference type="PANTHER" id="PTHR30572:SF18">
    <property type="entry name" value="ABC-TYPE MACROLIDE FAMILY EXPORT SYSTEM PERMEASE COMPONENT 2"/>
    <property type="match status" value="1"/>
</dbReference>
<dbReference type="InterPro" id="IPR003838">
    <property type="entry name" value="ABC3_permease_C"/>
</dbReference>
<dbReference type="GO" id="GO:0005886">
    <property type="term" value="C:plasma membrane"/>
    <property type="evidence" value="ECO:0007669"/>
    <property type="project" value="UniProtKB-SubCell"/>
</dbReference>
<dbReference type="Pfam" id="PF12704">
    <property type="entry name" value="MacB_PCD"/>
    <property type="match status" value="2"/>
</dbReference>
<evidence type="ECO:0000256" key="5">
    <source>
        <dbReference type="ARBA" id="ARBA00023136"/>
    </source>
</evidence>
<evidence type="ECO:0000259" key="7">
    <source>
        <dbReference type="Pfam" id="PF02687"/>
    </source>
</evidence>
<gene>
    <name evidence="9" type="ORF">AVDCRST_MAG56-3709</name>
</gene>
<feature type="transmembrane region" description="Helical" evidence="6">
    <location>
        <begin position="737"/>
        <end position="755"/>
    </location>
</feature>
<accession>A0A6J4JG21</accession>
<evidence type="ECO:0000259" key="8">
    <source>
        <dbReference type="Pfam" id="PF12704"/>
    </source>
</evidence>
<feature type="domain" description="ABC3 transporter permease C-terminal" evidence="7">
    <location>
        <begin position="300"/>
        <end position="414"/>
    </location>
</feature>
<evidence type="ECO:0000256" key="1">
    <source>
        <dbReference type="ARBA" id="ARBA00004651"/>
    </source>
</evidence>
<dbReference type="InterPro" id="IPR025857">
    <property type="entry name" value="MacB_PCD"/>
</dbReference>
<keyword evidence="2" id="KW-1003">Cell membrane</keyword>
<feature type="transmembrane region" description="Helical" evidence="6">
    <location>
        <begin position="432"/>
        <end position="456"/>
    </location>
</feature>
<feature type="transmembrane region" description="Helical" evidence="6">
    <location>
        <begin position="767"/>
        <end position="789"/>
    </location>
</feature>
<reference evidence="9" key="1">
    <citation type="submission" date="2020-02" db="EMBL/GenBank/DDBJ databases">
        <authorList>
            <person name="Meier V. D."/>
        </authorList>
    </citation>
    <scope>NUCLEOTIDE SEQUENCE</scope>
    <source>
        <strain evidence="9">AVDCRST_MAG56</strain>
    </source>
</reference>
<feature type="domain" description="MacB-like periplasmic core" evidence="8">
    <location>
        <begin position="21"/>
        <end position="239"/>
    </location>
</feature>
<evidence type="ECO:0000256" key="3">
    <source>
        <dbReference type="ARBA" id="ARBA00022692"/>
    </source>
</evidence>
<evidence type="ECO:0000313" key="9">
    <source>
        <dbReference type="EMBL" id="CAA9278736.1"/>
    </source>
</evidence>
<feature type="transmembrane region" description="Helical" evidence="6">
    <location>
        <begin position="341"/>
        <end position="368"/>
    </location>
</feature>